<evidence type="ECO:0000313" key="10">
    <source>
        <dbReference type="Proteomes" id="UP001310386"/>
    </source>
</evidence>
<keyword evidence="6 7" id="KW-0472">Membrane</keyword>
<keyword evidence="4 7" id="KW-0812">Transmembrane</keyword>
<evidence type="ECO:0000256" key="4">
    <source>
        <dbReference type="ARBA" id="ARBA00022692"/>
    </source>
</evidence>
<dbReference type="Proteomes" id="UP001310386">
    <property type="component" value="Unassembled WGS sequence"/>
</dbReference>
<keyword evidence="2" id="KW-0813">Transport</keyword>
<sequence>METWKRNLWLLWFGSLITSASYTMVIPFLPLFLIQIGVHQHEELWSGLLFSSAFLAGAIASPFWGAMGDKYGRKPMIGRAGLVLFVTYCRFWIIGWLSQAPELWCCRRHCW</sequence>
<feature type="transmembrane region" description="Helical" evidence="7">
    <location>
        <begin position="9"/>
        <end position="38"/>
    </location>
</feature>
<comment type="subcellular location">
    <subcellularLocation>
        <location evidence="1">Cell membrane</location>
        <topology evidence="1">Multi-pass membrane protein</topology>
    </subcellularLocation>
</comment>
<evidence type="ECO:0000256" key="6">
    <source>
        <dbReference type="ARBA" id="ARBA00023136"/>
    </source>
</evidence>
<keyword evidence="5 7" id="KW-1133">Transmembrane helix</keyword>
<comment type="caution">
    <text evidence="9">The sequence shown here is derived from an EMBL/GenBank/DDBJ whole genome shotgun (WGS) entry which is preliminary data.</text>
</comment>
<dbReference type="InterPro" id="IPR020846">
    <property type="entry name" value="MFS_dom"/>
</dbReference>
<evidence type="ECO:0000256" key="3">
    <source>
        <dbReference type="ARBA" id="ARBA00022475"/>
    </source>
</evidence>
<dbReference type="EMBL" id="JAYJLD010000010">
    <property type="protein sequence ID" value="MEB3101751.1"/>
    <property type="molecule type" value="Genomic_DNA"/>
</dbReference>
<dbReference type="PROSITE" id="PS50850">
    <property type="entry name" value="MFS"/>
    <property type="match status" value="1"/>
</dbReference>
<dbReference type="PANTHER" id="PTHR43414:SF6">
    <property type="entry name" value="MULTIDRUG RESISTANCE PROTEIN MDTG"/>
    <property type="match status" value="1"/>
</dbReference>
<name>A0ABU5ZKB0_9BACL</name>
<gene>
    <name evidence="9" type="ORF">VF724_08755</name>
</gene>
<keyword evidence="10" id="KW-1185">Reference proteome</keyword>
<organism evidence="9 10">
    <name type="scientific">Ferviditalea candida</name>
    <dbReference type="NCBI Taxonomy" id="3108399"/>
    <lineage>
        <taxon>Bacteria</taxon>
        <taxon>Bacillati</taxon>
        <taxon>Bacillota</taxon>
        <taxon>Bacilli</taxon>
        <taxon>Bacillales</taxon>
        <taxon>Paenibacillaceae</taxon>
        <taxon>Ferviditalea</taxon>
    </lineage>
</organism>
<reference evidence="9" key="1">
    <citation type="submission" date="2023-12" db="EMBL/GenBank/DDBJ databases">
        <title>Fervidustalea candida gen. nov., sp. nov., a novel member of the family Paenibacillaceae isolated from a geothermal area.</title>
        <authorList>
            <person name="Li W.-J."/>
            <person name="Jiao J.-Y."/>
            <person name="Chen Y."/>
        </authorList>
    </citation>
    <scope>NUCLEOTIDE SEQUENCE</scope>
    <source>
        <strain evidence="9">SYSU GA230002</strain>
    </source>
</reference>
<accession>A0ABU5ZKB0</accession>
<evidence type="ECO:0000256" key="1">
    <source>
        <dbReference type="ARBA" id="ARBA00004651"/>
    </source>
</evidence>
<evidence type="ECO:0000256" key="2">
    <source>
        <dbReference type="ARBA" id="ARBA00022448"/>
    </source>
</evidence>
<proteinExistence type="predicted"/>
<dbReference type="SUPFAM" id="SSF103473">
    <property type="entry name" value="MFS general substrate transporter"/>
    <property type="match status" value="1"/>
</dbReference>
<protein>
    <submittedName>
        <fullName evidence="9">MFS transporter</fullName>
    </submittedName>
</protein>
<dbReference type="Pfam" id="PF07690">
    <property type="entry name" value="MFS_1"/>
    <property type="match status" value="1"/>
</dbReference>
<dbReference type="PANTHER" id="PTHR43414">
    <property type="entry name" value="MULTIDRUG RESISTANCE PROTEIN MDTG"/>
    <property type="match status" value="1"/>
</dbReference>
<dbReference type="Gene3D" id="1.20.1250.20">
    <property type="entry name" value="MFS general substrate transporter like domains"/>
    <property type="match status" value="1"/>
</dbReference>
<keyword evidence="3" id="KW-1003">Cell membrane</keyword>
<evidence type="ECO:0000256" key="5">
    <source>
        <dbReference type="ARBA" id="ARBA00022989"/>
    </source>
</evidence>
<feature type="domain" description="Major facilitator superfamily (MFS) profile" evidence="8">
    <location>
        <begin position="7"/>
        <end position="111"/>
    </location>
</feature>
<evidence type="ECO:0000256" key="7">
    <source>
        <dbReference type="SAM" id="Phobius"/>
    </source>
</evidence>
<dbReference type="InterPro" id="IPR011701">
    <property type="entry name" value="MFS"/>
</dbReference>
<feature type="transmembrane region" description="Helical" evidence="7">
    <location>
        <begin position="76"/>
        <end position="97"/>
    </location>
</feature>
<evidence type="ECO:0000313" key="9">
    <source>
        <dbReference type="EMBL" id="MEB3101751.1"/>
    </source>
</evidence>
<feature type="transmembrane region" description="Helical" evidence="7">
    <location>
        <begin position="44"/>
        <end position="64"/>
    </location>
</feature>
<dbReference type="InterPro" id="IPR036259">
    <property type="entry name" value="MFS_trans_sf"/>
</dbReference>
<evidence type="ECO:0000259" key="8">
    <source>
        <dbReference type="PROSITE" id="PS50850"/>
    </source>
</evidence>